<evidence type="ECO:0000313" key="6">
    <source>
        <dbReference type="EMBL" id="QDR79793.1"/>
    </source>
</evidence>
<dbReference type="InterPro" id="IPR029035">
    <property type="entry name" value="DHS-like_NAD/FAD-binding_dom"/>
</dbReference>
<evidence type="ECO:0000256" key="2">
    <source>
        <dbReference type="ARBA" id="ARBA00022679"/>
    </source>
</evidence>
<dbReference type="InterPro" id="IPR026591">
    <property type="entry name" value="Sirtuin_cat_small_dom_sf"/>
</dbReference>
<dbReference type="GO" id="GO:0017136">
    <property type="term" value="F:histone deacetylase activity, NAD-dependent"/>
    <property type="evidence" value="ECO:0007669"/>
    <property type="project" value="TreeGrafter"/>
</dbReference>
<keyword evidence="2" id="KW-0808">Transferase</keyword>
<keyword evidence="3" id="KW-0520">NAD</keyword>
<feature type="binding site" evidence="4">
    <location>
        <position position="168"/>
    </location>
    <ligand>
        <name>Zn(2+)</name>
        <dbReference type="ChEBI" id="CHEBI:29105"/>
    </ligand>
</feature>
<dbReference type="PANTHER" id="PTHR11085:SF4">
    <property type="entry name" value="NAD-DEPENDENT PROTEIN DEACYLASE"/>
    <property type="match status" value="1"/>
</dbReference>
<feature type="domain" description="Deacetylase sirtuin-type" evidence="5">
    <location>
        <begin position="5"/>
        <end position="265"/>
    </location>
</feature>
<dbReference type="EC" id="2.3.1.286" evidence="1"/>
<name>A0A517DR01_9FIRM</name>
<dbReference type="GO" id="GO:0046872">
    <property type="term" value="F:metal ion binding"/>
    <property type="evidence" value="ECO:0007669"/>
    <property type="project" value="UniProtKB-KW"/>
</dbReference>
<dbReference type="Proteomes" id="UP000320776">
    <property type="component" value="Chromosome"/>
</dbReference>
<keyword evidence="6" id="KW-0378">Hydrolase</keyword>
<dbReference type="PROSITE" id="PS50305">
    <property type="entry name" value="SIRTUIN"/>
    <property type="match status" value="1"/>
</dbReference>
<dbReference type="SUPFAM" id="SSF52467">
    <property type="entry name" value="DHS-like NAD/FAD-binding domain"/>
    <property type="match status" value="1"/>
</dbReference>
<feature type="active site" description="Proton acceptor" evidence="4">
    <location>
        <position position="124"/>
    </location>
</feature>
<keyword evidence="4" id="KW-0862">Zinc</keyword>
<dbReference type="PANTHER" id="PTHR11085">
    <property type="entry name" value="NAD-DEPENDENT PROTEIN DEACYLASE SIRTUIN-5, MITOCHONDRIAL-RELATED"/>
    <property type="match status" value="1"/>
</dbReference>
<accession>A0A517DR01</accession>
<evidence type="ECO:0000259" key="5">
    <source>
        <dbReference type="PROSITE" id="PS50305"/>
    </source>
</evidence>
<evidence type="ECO:0000256" key="3">
    <source>
        <dbReference type="ARBA" id="ARBA00023027"/>
    </source>
</evidence>
<evidence type="ECO:0000256" key="1">
    <source>
        <dbReference type="ARBA" id="ARBA00012928"/>
    </source>
</evidence>
<evidence type="ECO:0000313" key="7">
    <source>
        <dbReference type="Proteomes" id="UP000320776"/>
    </source>
</evidence>
<dbReference type="Gene3D" id="3.40.50.1220">
    <property type="entry name" value="TPP-binding domain"/>
    <property type="match status" value="1"/>
</dbReference>
<sequence length="265" mass="29140">MSKEMAVGQDQIAAIVKAWANAKELVVFTGAGMSTESGLPDFRSAQGLWKVRPESLATMAALQQQPDEFYFFYQWRIAKLWDAAPNQGHQALAALQQKGNMVIITQNVDGLHQRAGAENVVELHGSLRTVQCLHCYAEYDSRKLLPQYSGWEEDYQQGHYRYGDECLCAKCAGLLRPDVVLFGENLPDKAWEAAVKHSKNADFYVVLGSSLVVSPANYLPQLALQKGAKLLIINQEPTPLDSSAAWVINSSIGSVLSAIKAKIVS</sequence>
<feature type="binding site" evidence="4">
    <location>
        <position position="132"/>
    </location>
    <ligand>
        <name>Zn(2+)</name>
        <dbReference type="ChEBI" id="CHEBI:29105"/>
    </ligand>
</feature>
<gene>
    <name evidence="6" type="primary">cobB</name>
    <name evidence="6" type="ORF">SPTER_10930</name>
</gene>
<reference evidence="6 7" key="1">
    <citation type="submission" date="2019-02" db="EMBL/GenBank/DDBJ databases">
        <title>Closed genome of Sporomusa termitida DSM 4440.</title>
        <authorList>
            <person name="Poehlein A."/>
            <person name="Daniel R."/>
        </authorList>
    </citation>
    <scope>NUCLEOTIDE SEQUENCE [LARGE SCALE GENOMIC DNA]</scope>
    <source>
        <strain evidence="6 7">DSM 4440</strain>
    </source>
</reference>
<feature type="binding site" evidence="4">
    <location>
        <position position="171"/>
    </location>
    <ligand>
        <name>Zn(2+)</name>
        <dbReference type="ChEBI" id="CHEBI:29105"/>
    </ligand>
</feature>
<dbReference type="InterPro" id="IPR050134">
    <property type="entry name" value="NAD-dep_sirtuin_deacylases"/>
</dbReference>
<dbReference type="InterPro" id="IPR026590">
    <property type="entry name" value="Ssirtuin_cat_dom"/>
</dbReference>
<dbReference type="GO" id="GO:0070403">
    <property type="term" value="F:NAD+ binding"/>
    <property type="evidence" value="ECO:0007669"/>
    <property type="project" value="InterPro"/>
</dbReference>
<dbReference type="Gene3D" id="3.30.1600.10">
    <property type="entry name" value="SIR2/SIRT2 'Small Domain"/>
    <property type="match status" value="1"/>
</dbReference>
<keyword evidence="7" id="KW-1185">Reference proteome</keyword>
<proteinExistence type="predicted"/>
<dbReference type="GO" id="GO:0016787">
    <property type="term" value="F:hydrolase activity"/>
    <property type="evidence" value="ECO:0007669"/>
    <property type="project" value="UniProtKB-KW"/>
</dbReference>
<dbReference type="AlphaFoldDB" id="A0A517DR01"/>
<dbReference type="CDD" id="cd01407">
    <property type="entry name" value="SIR2-fam"/>
    <property type="match status" value="1"/>
</dbReference>
<feature type="binding site" evidence="4">
    <location>
        <position position="135"/>
    </location>
    <ligand>
        <name>Zn(2+)</name>
        <dbReference type="ChEBI" id="CHEBI:29105"/>
    </ligand>
</feature>
<protein>
    <recommendedName>
        <fullName evidence="1">protein acetyllysine N-acetyltransferase</fullName>
        <ecNumber evidence="1">2.3.1.286</ecNumber>
    </recommendedName>
</protein>
<dbReference type="EMBL" id="CP036259">
    <property type="protein sequence ID" value="QDR79793.1"/>
    <property type="molecule type" value="Genomic_DNA"/>
</dbReference>
<organism evidence="6 7">
    <name type="scientific">Sporomusa termitida</name>
    <dbReference type="NCBI Taxonomy" id="2377"/>
    <lineage>
        <taxon>Bacteria</taxon>
        <taxon>Bacillati</taxon>
        <taxon>Bacillota</taxon>
        <taxon>Negativicutes</taxon>
        <taxon>Selenomonadales</taxon>
        <taxon>Sporomusaceae</taxon>
        <taxon>Sporomusa</taxon>
    </lineage>
</organism>
<dbReference type="KEGG" id="sted:SPTER_10930"/>
<dbReference type="RefSeq" id="WP_211367482.1">
    <property type="nucleotide sequence ID" value="NZ_CP036259.1"/>
</dbReference>
<keyword evidence="4" id="KW-0479">Metal-binding</keyword>
<dbReference type="NCBIfam" id="NF001753">
    <property type="entry name" value="PRK00481.1-3"/>
    <property type="match status" value="1"/>
</dbReference>
<dbReference type="Pfam" id="PF02146">
    <property type="entry name" value="SIR2"/>
    <property type="match status" value="1"/>
</dbReference>
<evidence type="ECO:0000256" key="4">
    <source>
        <dbReference type="PROSITE-ProRule" id="PRU00236"/>
    </source>
</evidence>
<dbReference type="InterPro" id="IPR003000">
    <property type="entry name" value="Sirtuin"/>
</dbReference>